<organism evidence="2 3">
    <name type="scientific">Pisolithus tinctorius Marx 270</name>
    <dbReference type="NCBI Taxonomy" id="870435"/>
    <lineage>
        <taxon>Eukaryota</taxon>
        <taxon>Fungi</taxon>
        <taxon>Dikarya</taxon>
        <taxon>Basidiomycota</taxon>
        <taxon>Agaricomycotina</taxon>
        <taxon>Agaricomycetes</taxon>
        <taxon>Agaricomycetidae</taxon>
        <taxon>Boletales</taxon>
        <taxon>Sclerodermatineae</taxon>
        <taxon>Pisolithaceae</taxon>
        <taxon>Pisolithus</taxon>
    </lineage>
</organism>
<sequence>MQHSNISPTGDTDFPQLSRHDDSASGAPSMPSIAEAMFYYSGLRSSTRLVYRTGTIPWAMPTGPKAYRRSKELRPVFGHKLNVVWKDLGPKVCHFLDSQGVLWTSIDVVRSVTVGEAKVGPVVLWIGIIPETLLGENACASANGCLDLLKEFGSDDVEVEFLESIYTRPTGPNLLEPSSYLDPDVDVRGPLTPALGLSIAAPCHTSYNWPSVAYACTTTSAPPRDVLLGTNAFDDFLAFITIKIAEHGGMVKWYGWRTKNLRVRGVEKDEEIEPAQRQLEWAQWSLENARKTIKALKKFRNESSPITTGAGTEGFIEDYAVVELDCSKIKNAFKGNVIDLDFAPRVHAEDVPPRPSLRDLISKDLMCNLDMLDHDGEPCLPVVKNGSATGVTIGRATGIFSYVRKYFSNSTHQTSMEWAILPYDNKSGAFSASGDSGSIIADRRDGTGGLLTGSASDRESSDITYAMPFFWFFPRIKQNGFPNAHLYPIMD</sequence>
<proteinExistence type="predicted"/>
<feature type="compositionally biased region" description="Polar residues" evidence="1">
    <location>
        <begin position="1"/>
        <end position="10"/>
    </location>
</feature>
<dbReference type="AlphaFoldDB" id="A0A0C3JYQ8"/>
<dbReference type="Proteomes" id="UP000054217">
    <property type="component" value="Unassembled WGS sequence"/>
</dbReference>
<evidence type="ECO:0000256" key="1">
    <source>
        <dbReference type="SAM" id="MobiDB-lite"/>
    </source>
</evidence>
<dbReference type="InParanoid" id="A0A0C3JYQ8"/>
<dbReference type="OrthoDB" id="2643354at2759"/>
<accession>A0A0C3JYQ8</accession>
<name>A0A0C3JYQ8_PISTI</name>
<evidence type="ECO:0000313" key="3">
    <source>
        <dbReference type="Proteomes" id="UP000054217"/>
    </source>
</evidence>
<gene>
    <name evidence="2" type="ORF">M404DRAFT_18467</name>
</gene>
<reference evidence="3" key="2">
    <citation type="submission" date="2015-01" db="EMBL/GenBank/DDBJ databases">
        <title>Evolutionary Origins and Diversification of the Mycorrhizal Mutualists.</title>
        <authorList>
            <consortium name="DOE Joint Genome Institute"/>
            <consortium name="Mycorrhizal Genomics Consortium"/>
            <person name="Kohler A."/>
            <person name="Kuo A."/>
            <person name="Nagy L.G."/>
            <person name="Floudas D."/>
            <person name="Copeland A."/>
            <person name="Barry K.W."/>
            <person name="Cichocki N."/>
            <person name="Veneault-Fourrey C."/>
            <person name="LaButti K."/>
            <person name="Lindquist E.A."/>
            <person name="Lipzen A."/>
            <person name="Lundell T."/>
            <person name="Morin E."/>
            <person name="Murat C."/>
            <person name="Riley R."/>
            <person name="Ohm R."/>
            <person name="Sun H."/>
            <person name="Tunlid A."/>
            <person name="Henrissat B."/>
            <person name="Grigoriev I.V."/>
            <person name="Hibbett D.S."/>
            <person name="Martin F."/>
        </authorList>
    </citation>
    <scope>NUCLEOTIDE SEQUENCE [LARGE SCALE GENOMIC DNA]</scope>
    <source>
        <strain evidence="3">Marx 270</strain>
    </source>
</reference>
<keyword evidence="3" id="KW-1185">Reference proteome</keyword>
<dbReference type="HOGENOM" id="CLU_024804_0_0_1"/>
<dbReference type="EMBL" id="KN831945">
    <property type="protein sequence ID" value="KIO14273.1"/>
    <property type="molecule type" value="Genomic_DNA"/>
</dbReference>
<evidence type="ECO:0000313" key="2">
    <source>
        <dbReference type="EMBL" id="KIO14273.1"/>
    </source>
</evidence>
<feature type="region of interest" description="Disordered" evidence="1">
    <location>
        <begin position="1"/>
        <end position="28"/>
    </location>
</feature>
<reference evidence="2 3" key="1">
    <citation type="submission" date="2014-04" db="EMBL/GenBank/DDBJ databases">
        <authorList>
            <consortium name="DOE Joint Genome Institute"/>
            <person name="Kuo A."/>
            <person name="Kohler A."/>
            <person name="Costa M.D."/>
            <person name="Nagy L.G."/>
            <person name="Floudas D."/>
            <person name="Copeland A."/>
            <person name="Barry K.W."/>
            <person name="Cichocki N."/>
            <person name="Veneault-Fourrey C."/>
            <person name="LaButti K."/>
            <person name="Lindquist E.A."/>
            <person name="Lipzen A."/>
            <person name="Lundell T."/>
            <person name="Morin E."/>
            <person name="Murat C."/>
            <person name="Sun H."/>
            <person name="Tunlid A."/>
            <person name="Henrissat B."/>
            <person name="Grigoriev I.V."/>
            <person name="Hibbett D.S."/>
            <person name="Martin F."/>
            <person name="Nordberg H.P."/>
            <person name="Cantor M.N."/>
            <person name="Hua S.X."/>
        </authorList>
    </citation>
    <scope>NUCLEOTIDE SEQUENCE [LARGE SCALE GENOMIC DNA]</scope>
    <source>
        <strain evidence="2 3">Marx 270</strain>
    </source>
</reference>
<protein>
    <submittedName>
        <fullName evidence="2">Uncharacterized protein</fullName>
    </submittedName>
</protein>